<dbReference type="STRING" id="188477.A0A3S1BUI4"/>
<proteinExistence type="predicted"/>
<feature type="domain" description="Fibrinogen C-terminal" evidence="7">
    <location>
        <begin position="344"/>
        <end position="564"/>
    </location>
</feature>
<dbReference type="Proteomes" id="UP000271974">
    <property type="component" value="Unassembled WGS sequence"/>
</dbReference>
<evidence type="ECO:0000256" key="2">
    <source>
        <dbReference type="ARBA" id="ARBA00022525"/>
    </source>
</evidence>
<keyword evidence="3" id="KW-1015">Disulfide bond</keyword>
<comment type="subcellular location">
    <subcellularLocation>
        <location evidence="1">Secreted</location>
    </subcellularLocation>
</comment>
<dbReference type="SMART" id="SM00186">
    <property type="entry name" value="FBG"/>
    <property type="match status" value="1"/>
</dbReference>
<dbReference type="SUPFAM" id="SSF56496">
    <property type="entry name" value="Fibrinogen C-terminal domain-like"/>
    <property type="match status" value="1"/>
</dbReference>
<dbReference type="PROSITE" id="PS51406">
    <property type="entry name" value="FIBRINOGEN_C_2"/>
    <property type="match status" value="1"/>
</dbReference>
<gene>
    <name evidence="8" type="ORF">EGW08_000704</name>
</gene>
<protein>
    <recommendedName>
        <fullName evidence="7">Fibrinogen C-terminal domain-containing protein</fullName>
    </recommendedName>
</protein>
<reference evidence="8 9" key="1">
    <citation type="submission" date="2019-01" db="EMBL/GenBank/DDBJ databases">
        <title>A draft genome assembly of the solar-powered sea slug Elysia chlorotica.</title>
        <authorList>
            <person name="Cai H."/>
            <person name="Li Q."/>
            <person name="Fang X."/>
            <person name="Li J."/>
            <person name="Curtis N.E."/>
            <person name="Altenburger A."/>
            <person name="Shibata T."/>
            <person name="Feng M."/>
            <person name="Maeda T."/>
            <person name="Schwartz J.A."/>
            <person name="Shigenobu S."/>
            <person name="Lundholm N."/>
            <person name="Nishiyama T."/>
            <person name="Yang H."/>
            <person name="Hasebe M."/>
            <person name="Li S."/>
            <person name="Pierce S.K."/>
            <person name="Wang J."/>
        </authorList>
    </citation>
    <scope>NUCLEOTIDE SEQUENCE [LARGE SCALE GENOMIC DNA]</scope>
    <source>
        <strain evidence="8">EC2010</strain>
        <tissue evidence="8">Whole organism of an adult</tissue>
    </source>
</reference>
<keyword evidence="4" id="KW-0325">Glycoprotein</keyword>
<dbReference type="GO" id="GO:0005577">
    <property type="term" value="C:fibrinogen complex"/>
    <property type="evidence" value="ECO:0007669"/>
    <property type="project" value="TreeGrafter"/>
</dbReference>
<dbReference type="GO" id="GO:0030674">
    <property type="term" value="F:protein-macromolecule adaptor activity"/>
    <property type="evidence" value="ECO:0007669"/>
    <property type="project" value="TreeGrafter"/>
</dbReference>
<dbReference type="PROSITE" id="PS00514">
    <property type="entry name" value="FIBRINOGEN_C_1"/>
    <property type="match status" value="1"/>
</dbReference>
<evidence type="ECO:0000313" key="9">
    <source>
        <dbReference type="Proteomes" id="UP000271974"/>
    </source>
</evidence>
<dbReference type="GO" id="GO:0034116">
    <property type="term" value="P:positive regulation of heterotypic cell-cell adhesion"/>
    <property type="evidence" value="ECO:0007669"/>
    <property type="project" value="TreeGrafter"/>
</dbReference>
<keyword evidence="2" id="KW-0964">Secreted</keyword>
<dbReference type="InterPro" id="IPR037579">
    <property type="entry name" value="FIB_ANG-like"/>
</dbReference>
<dbReference type="CDD" id="cd00087">
    <property type="entry name" value="FReD"/>
    <property type="match status" value="1"/>
</dbReference>
<dbReference type="Gene3D" id="3.90.215.10">
    <property type="entry name" value="Gamma Fibrinogen, chain A, domain 1"/>
    <property type="match status" value="1"/>
</dbReference>
<dbReference type="InterPro" id="IPR014716">
    <property type="entry name" value="Fibrinogen_a/b/g_C_1"/>
</dbReference>
<keyword evidence="9" id="KW-1185">Reference proteome</keyword>
<evidence type="ECO:0000256" key="1">
    <source>
        <dbReference type="ARBA" id="ARBA00004613"/>
    </source>
</evidence>
<keyword evidence="5" id="KW-0175">Coiled coil</keyword>
<organism evidence="8 9">
    <name type="scientific">Elysia chlorotica</name>
    <name type="common">Eastern emerald elysia</name>
    <name type="synonym">Sea slug</name>
    <dbReference type="NCBI Taxonomy" id="188477"/>
    <lineage>
        <taxon>Eukaryota</taxon>
        <taxon>Metazoa</taxon>
        <taxon>Spiralia</taxon>
        <taxon>Lophotrochozoa</taxon>
        <taxon>Mollusca</taxon>
        <taxon>Gastropoda</taxon>
        <taxon>Heterobranchia</taxon>
        <taxon>Euthyneura</taxon>
        <taxon>Panpulmonata</taxon>
        <taxon>Sacoglossa</taxon>
        <taxon>Placobranchoidea</taxon>
        <taxon>Plakobranchidae</taxon>
        <taxon>Elysia</taxon>
    </lineage>
</organism>
<dbReference type="PANTHER" id="PTHR47221:SF5">
    <property type="entry name" value="FIBRINOGEN C-TERMINAL DOMAIN-CONTAINING PROTEIN"/>
    <property type="match status" value="1"/>
</dbReference>
<comment type="caution">
    <text evidence="8">The sequence shown here is derived from an EMBL/GenBank/DDBJ whole genome shotgun (WGS) entry which is preliminary data.</text>
</comment>
<evidence type="ECO:0000256" key="6">
    <source>
        <dbReference type="SAM" id="MobiDB-lite"/>
    </source>
</evidence>
<dbReference type="GO" id="GO:0005201">
    <property type="term" value="F:extracellular matrix structural constituent"/>
    <property type="evidence" value="ECO:0007669"/>
    <property type="project" value="TreeGrafter"/>
</dbReference>
<dbReference type="InterPro" id="IPR002181">
    <property type="entry name" value="Fibrinogen_a/b/g_C_dom"/>
</dbReference>
<evidence type="ECO:0000259" key="7">
    <source>
        <dbReference type="PROSITE" id="PS51406"/>
    </source>
</evidence>
<feature type="coiled-coil region" evidence="5">
    <location>
        <begin position="116"/>
        <end position="143"/>
    </location>
</feature>
<dbReference type="OrthoDB" id="7735550at2759"/>
<feature type="region of interest" description="Disordered" evidence="6">
    <location>
        <begin position="143"/>
        <end position="163"/>
    </location>
</feature>
<evidence type="ECO:0000256" key="5">
    <source>
        <dbReference type="SAM" id="Coils"/>
    </source>
</evidence>
<accession>A0A3S1BUI4</accession>
<dbReference type="PANTHER" id="PTHR47221">
    <property type="entry name" value="FIBRINOGEN ALPHA CHAIN"/>
    <property type="match status" value="1"/>
</dbReference>
<evidence type="ECO:0000256" key="3">
    <source>
        <dbReference type="ARBA" id="ARBA00023157"/>
    </source>
</evidence>
<evidence type="ECO:0000313" key="8">
    <source>
        <dbReference type="EMBL" id="RUS91589.1"/>
    </source>
</evidence>
<dbReference type="EMBL" id="RQTK01000009">
    <property type="protein sequence ID" value="RUS91589.1"/>
    <property type="molecule type" value="Genomic_DNA"/>
</dbReference>
<sequence>MFSNFQRHVFTACIQCIYMLANSNTMAISSTDPQCSAMFHVWQPGQDAQQMIRDVNTKIDNLTSFTKVEVFQMKAHLSEELARVNNWTHALEKRVFQIQIDRMDDEVIQMKFSASSNKVKMQLDRVNRRVSELERSLYDIETKVRGESGGDSSPPDHTRPQQQGVSLDLGLMLQNSVSDLKSEWILLKRDIEFLKKELATVTVRQAELTNDTVSLKLSLGVTQASNRRLETRFLTVAGQQDKLDSKIEEILTDTTNTNRKLEEYRLDVTHRRSNLNEIQARLVAVERDLGDIQLKLATAPTPQTLPAVRHDDSRQTVHLTGPERLQGTHGKVGGVGQLGKDGLQQERTFPSDCHDIYQSGLMVSSVYQIRVQGSRYITPVYCEMINNTGYTLIQRRIDGSLSFNRGWSEYKQGFGNPYAELWAGNEFIHLISSQKKYALRIDFWDWDGEQYFAEYSQFYVESEKDHYRLFVGGFTGSAGDSLSYHNMMAFSTEDVDNDLHERHCAAENKSGWWYSSCFYSQLNGRYHTAWYSKTNYADGIVWYTLKDNEFYSLKKVEMKLKPLPV</sequence>
<dbReference type="InterPro" id="IPR020837">
    <property type="entry name" value="Fibrinogen_CS"/>
</dbReference>
<name>A0A3S1BUI4_ELYCH</name>
<feature type="compositionally biased region" description="Basic and acidic residues" evidence="6">
    <location>
        <begin position="143"/>
        <end position="159"/>
    </location>
</feature>
<evidence type="ECO:0000256" key="4">
    <source>
        <dbReference type="ARBA" id="ARBA00023180"/>
    </source>
</evidence>
<dbReference type="InterPro" id="IPR036056">
    <property type="entry name" value="Fibrinogen-like_C"/>
</dbReference>
<dbReference type="AlphaFoldDB" id="A0A3S1BUI4"/>
<dbReference type="Pfam" id="PF00147">
    <property type="entry name" value="Fibrinogen_C"/>
    <property type="match status" value="1"/>
</dbReference>